<dbReference type="EMBL" id="KU574722">
    <property type="protein sequence ID" value="AMM43935.1"/>
    <property type="molecule type" value="Genomic_DNA"/>
</dbReference>
<gene>
    <name evidence="1" type="ORF">CBB_372</name>
</gene>
<sequence length="101" mass="11827">MLNPIFESILNDERYERYDGINEVLILSTVDYEVKVTKEYMKLDKVQYNMNLVNPHHGIPLHRETVAVIYYETFLASDDEETFGITKDDVNAVLSYYRSLG</sequence>
<reference evidence="2" key="1">
    <citation type="submission" date="2016-01" db="EMBL/GenBank/DDBJ databases">
        <title>Isolation and Characterization of Enterobacteria phage CBB.</title>
        <authorList>
            <person name="Buttimer C.T.H."/>
            <person name="Hendrix H."/>
            <person name="Alexandre H."/>
            <person name="O'Mahony J."/>
            <person name="Lavigne R."/>
            <person name="Coffey A."/>
        </authorList>
    </citation>
    <scope>NUCLEOTIDE SEQUENCE [LARGE SCALE GENOMIC DNA]</scope>
</reference>
<evidence type="ECO:0000313" key="2">
    <source>
        <dbReference type="Proteomes" id="UP000223891"/>
    </source>
</evidence>
<organism evidence="1 2">
    <name type="scientific">Pectobacterium phage vB_PcaM_CBB</name>
    <dbReference type="NCBI Taxonomy" id="2772511"/>
    <lineage>
        <taxon>Viruses</taxon>
        <taxon>Duplodnaviria</taxon>
        <taxon>Heunggongvirae</taxon>
        <taxon>Uroviricota</taxon>
        <taxon>Caudoviricetes</taxon>
        <taxon>Mimasvirus</taxon>
        <taxon>Mimasvirus CBB</taxon>
    </lineage>
</organism>
<dbReference type="Proteomes" id="UP000223891">
    <property type="component" value="Segment"/>
</dbReference>
<proteinExistence type="predicted"/>
<protein>
    <submittedName>
        <fullName evidence="1">Uncharacterized protein</fullName>
    </submittedName>
</protein>
<accession>A0A1L2CV84</accession>
<name>A0A1L2CV84_9CAUD</name>
<keyword evidence="2" id="KW-1185">Reference proteome</keyword>
<evidence type="ECO:0000313" key="1">
    <source>
        <dbReference type="EMBL" id="AMM43935.1"/>
    </source>
</evidence>